<evidence type="ECO:0000313" key="2">
    <source>
        <dbReference type="Proteomes" id="UP000663193"/>
    </source>
</evidence>
<keyword evidence="2" id="KW-1185">Reference proteome</keyword>
<name>A0A7U2HUL3_PHANO</name>
<protein>
    <submittedName>
        <fullName evidence="1">Uncharacterized protein</fullName>
    </submittedName>
</protein>
<evidence type="ECO:0000313" key="1">
    <source>
        <dbReference type="EMBL" id="QRC92475.1"/>
    </source>
</evidence>
<accession>A0A7U2HUL3</accession>
<organism evidence="1 2">
    <name type="scientific">Phaeosphaeria nodorum (strain SN15 / ATCC MYA-4574 / FGSC 10173)</name>
    <name type="common">Glume blotch fungus</name>
    <name type="synonym">Parastagonospora nodorum</name>
    <dbReference type="NCBI Taxonomy" id="321614"/>
    <lineage>
        <taxon>Eukaryota</taxon>
        <taxon>Fungi</taxon>
        <taxon>Dikarya</taxon>
        <taxon>Ascomycota</taxon>
        <taxon>Pezizomycotina</taxon>
        <taxon>Dothideomycetes</taxon>
        <taxon>Pleosporomycetidae</taxon>
        <taxon>Pleosporales</taxon>
        <taxon>Pleosporineae</taxon>
        <taxon>Phaeosphaeriaceae</taxon>
        <taxon>Parastagonospora</taxon>
    </lineage>
</organism>
<reference evidence="2" key="1">
    <citation type="journal article" date="2021" name="BMC Genomics">
        <title>Chromosome-level genome assembly and manually-curated proteome of model necrotroph Parastagonospora nodorum Sn15 reveals a genome-wide trove of candidate effector homologs, and redundancy of virulence-related functions within an accessory chromosome.</title>
        <authorList>
            <person name="Bertazzoni S."/>
            <person name="Jones D.A.B."/>
            <person name="Phan H.T."/>
            <person name="Tan K.-C."/>
            <person name="Hane J.K."/>
        </authorList>
    </citation>
    <scope>NUCLEOTIDE SEQUENCE [LARGE SCALE GENOMIC DNA]</scope>
    <source>
        <strain evidence="2">SN15 / ATCC MYA-4574 / FGSC 10173)</strain>
    </source>
</reference>
<dbReference type="VEuPathDB" id="FungiDB:JI435_402530"/>
<proteinExistence type="predicted"/>
<sequence length="53" mass="5918">MTMDLGNTGTRPAEPDCEFDNVFEWPLACIRRITHPASVTYLVDTSRCFPQGG</sequence>
<dbReference type="Proteomes" id="UP000663193">
    <property type="component" value="Chromosome 2"/>
</dbReference>
<dbReference type="EMBL" id="CP069024">
    <property type="protein sequence ID" value="QRC92475.1"/>
    <property type="molecule type" value="Genomic_DNA"/>
</dbReference>
<dbReference type="AlphaFoldDB" id="A0A7U2HUL3"/>
<gene>
    <name evidence="1" type="ORF">JI435_402530</name>
</gene>